<keyword evidence="1" id="KW-0812">Transmembrane</keyword>
<dbReference type="RefSeq" id="WP_092819947.1">
    <property type="nucleotide sequence ID" value="NZ_BAABKJ010000011.1"/>
</dbReference>
<organism evidence="2 3">
    <name type="scientific">Acinetobacter kookii</name>
    <dbReference type="NCBI Taxonomy" id="1226327"/>
    <lineage>
        <taxon>Bacteria</taxon>
        <taxon>Pseudomonadati</taxon>
        <taxon>Pseudomonadota</taxon>
        <taxon>Gammaproteobacteria</taxon>
        <taxon>Moraxellales</taxon>
        <taxon>Moraxellaceae</taxon>
        <taxon>Acinetobacter</taxon>
    </lineage>
</organism>
<feature type="transmembrane region" description="Helical" evidence="1">
    <location>
        <begin position="6"/>
        <end position="24"/>
    </location>
</feature>
<dbReference type="OrthoDB" id="6713341at2"/>
<reference evidence="3" key="1">
    <citation type="submission" date="2016-09" db="EMBL/GenBank/DDBJ databases">
        <authorList>
            <person name="Varghese N."/>
            <person name="Submissions S."/>
        </authorList>
    </citation>
    <scope>NUCLEOTIDE SEQUENCE [LARGE SCALE GENOMIC DNA]</scope>
    <source>
        <strain evidence="3">ANC 4667</strain>
    </source>
</reference>
<protein>
    <submittedName>
        <fullName evidence="2">Uncharacterized protein</fullName>
    </submittedName>
</protein>
<gene>
    <name evidence="2" type="ORF">SAMN05421732_106104</name>
</gene>
<name>A0A1G6LDC4_9GAMM</name>
<keyword evidence="1" id="KW-0472">Membrane</keyword>
<dbReference type="Proteomes" id="UP000243468">
    <property type="component" value="Unassembled WGS sequence"/>
</dbReference>
<keyword evidence="1" id="KW-1133">Transmembrane helix</keyword>
<dbReference type="EMBL" id="FMYO01000006">
    <property type="protein sequence ID" value="SDC40937.1"/>
    <property type="molecule type" value="Genomic_DNA"/>
</dbReference>
<proteinExistence type="predicted"/>
<dbReference type="STRING" id="1226327.SAMN05421732_106104"/>
<sequence length="69" mass="8061">MKFAVLGLMVVFLAVLFALFYVSFKMLKKVRQQERSENAGKVPVSRLHPKLQAELEQKRQQEQAKQNKK</sequence>
<accession>A0A1G6LDC4</accession>
<evidence type="ECO:0000313" key="2">
    <source>
        <dbReference type="EMBL" id="SDC40937.1"/>
    </source>
</evidence>
<evidence type="ECO:0000313" key="3">
    <source>
        <dbReference type="Proteomes" id="UP000243468"/>
    </source>
</evidence>
<evidence type="ECO:0000256" key="1">
    <source>
        <dbReference type="SAM" id="Phobius"/>
    </source>
</evidence>
<keyword evidence="3" id="KW-1185">Reference proteome</keyword>
<dbReference type="AlphaFoldDB" id="A0A1G6LDC4"/>